<evidence type="ECO:0000256" key="1">
    <source>
        <dbReference type="ARBA" id="ARBA00007637"/>
    </source>
</evidence>
<feature type="domain" description="Ketoreductase" evidence="2">
    <location>
        <begin position="3"/>
        <end position="202"/>
    </location>
</feature>
<dbReference type="InterPro" id="IPR036291">
    <property type="entry name" value="NAD(P)-bd_dom_sf"/>
</dbReference>
<dbReference type="AlphaFoldDB" id="A0A537ITE4"/>
<comment type="similarity">
    <text evidence="1">Belongs to the NAD(P)-dependent epimerase/dehydratase family.</text>
</comment>
<accession>A0A537ITE4</accession>
<name>A0A537ITE4_9BACT</name>
<dbReference type="SUPFAM" id="SSF51735">
    <property type="entry name" value="NAD(P)-binding Rossmann-fold domains"/>
    <property type="match status" value="1"/>
</dbReference>
<sequence>MVKRALVTGGAGFIGAHLVRALVARGTPVRVLDNLGAGSPANLSRALGVPDAEIASALRAASGGAVSLTASCDVVVGDIRDAHTVATACAGMDVVFHQAALRSVPRSVADPWTTHDVNVTGTLRVLEAARAAGVRRVVFASSSSVYGDAHIPSREDQIPQPKSPYAASKLAAEAYCSVYARVFGLSIVSLRYFNVFGPWQDPASEYAAVIPKFILLAMRDEPVPVHGDGLQSRDFTFVDNVVEANMAAAESAAHEAVLNIGAGQRYTLMDLIHAIERIRGRRVGRIHEGPRAGDVRHTEADISLARRTIGYEPRIDFKAGLRLTINAMRDAAAVDSRS</sequence>
<dbReference type="InterPro" id="IPR057326">
    <property type="entry name" value="KR_dom"/>
</dbReference>
<dbReference type="InterPro" id="IPR001509">
    <property type="entry name" value="Epimerase_deHydtase"/>
</dbReference>
<dbReference type="PRINTS" id="PR01713">
    <property type="entry name" value="NUCEPIMERASE"/>
</dbReference>
<gene>
    <name evidence="3" type="ORF">E6H05_08295</name>
</gene>
<dbReference type="InterPro" id="IPR020904">
    <property type="entry name" value="Sc_DH/Rdtase_CS"/>
</dbReference>
<evidence type="ECO:0000313" key="3">
    <source>
        <dbReference type="EMBL" id="TMI73956.1"/>
    </source>
</evidence>
<evidence type="ECO:0000313" key="4">
    <source>
        <dbReference type="Proteomes" id="UP000318834"/>
    </source>
</evidence>
<dbReference type="EMBL" id="VBAP01000060">
    <property type="protein sequence ID" value="TMI73956.1"/>
    <property type="molecule type" value="Genomic_DNA"/>
</dbReference>
<dbReference type="PANTHER" id="PTHR43000">
    <property type="entry name" value="DTDP-D-GLUCOSE 4,6-DEHYDRATASE-RELATED"/>
    <property type="match status" value="1"/>
</dbReference>
<dbReference type="Gene3D" id="3.90.25.10">
    <property type="entry name" value="UDP-galactose 4-epimerase, domain 1"/>
    <property type="match status" value="1"/>
</dbReference>
<organism evidence="3 4">
    <name type="scientific">Candidatus Segetimicrobium genomatis</name>
    <dbReference type="NCBI Taxonomy" id="2569760"/>
    <lineage>
        <taxon>Bacteria</taxon>
        <taxon>Bacillati</taxon>
        <taxon>Candidatus Sysuimicrobiota</taxon>
        <taxon>Candidatus Sysuimicrobiia</taxon>
        <taxon>Candidatus Sysuimicrobiales</taxon>
        <taxon>Candidatus Segetimicrobiaceae</taxon>
        <taxon>Candidatus Segetimicrobium</taxon>
    </lineage>
</organism>
<dbReference type="Gene3D" id="3.40.50.720">
    <property type="entry name" value="NAD(P)-binding Rossmann-like Domain"/>
    <property type="match status" value="1"/>
</dbReference>
<dbReference type="SMART" id="SM00822">
    <property type="entry name" value="PKS_KR"/>
    <property type="match status" value="1"/>
</dbReference>
<protein>
    <submittedName>
        <fullName evidence="3">NAD-dependent epimerase/dehydratase family protein</fullName>
    </submittedName>
</protein>
<reference evidence="3 4" key="1">
    <citation type="journal article" date="2019" name="Nat. Microbiol.">
        <title>Mediterranean grassland soil C-N compound turnover is dependent on rainfall and depth, and is mediated by genomically divergent microorganisms.</title>
        <authorList>
            <person name="Diamond S."/>
            <person name="Andeer P.F."/>
            <person name="Li Z."/>
            <person name="Crits-Christoph A."/>
            <person name="Burstein D."/>
            <person name="Anantharaman K."/>
            <person name="Lane K.R."/>
            <person name="Thomas B.C."/>
            <person name="Pan C."/>
            <person name="Northen T.R."/>
            <person name="Banfield J.F."/>
        </authorList>
    </citation>
    <scope>NUCLEOTIDE SEQUENCE [LARGE SCALE GENOMIC DNA]</scope>
    <source>
        <strain evidence="3">NP_8</strain>
    </source>
</reference>
<dbReference type="Proteomes" id="UP000318834">
    <property type="component" value="Unassembled WGS sequence"/>
</dbReference>
<dbReference type="Pfam" id="PF01370">
    <property type="entry name" value="Epimerase"/>
    <property type="match status" value="1"/>
</dbReference>
<evidence type="ECO:0000259" key="2">
    <source>
        <dbReference type="SMART" id="SM00822"/>
    </source>
</evidence>
<comment type="caution">
    <text evidence="3">The sequence shown here is derived from an EMBL/GenBank/DDBJ whole genome shotgun (WGS) entry which is preliminary data.</text>
</comment>
<dbReference type="PROSITE" id="PS00061">
    <property type="entry name" value="ADH_SHORT"/>
    <property type="match status" value="1"/>
</dbReference>
<proteinExistence type="inferred from homology"/>